<reference evidence="1" key="1">
    <citation type="submission" date="2018-10" db="EMBL/GenBank/DDBJ databases">
        <title>Schaedlerella arabinophila gen. nov. sp. nov., isolated from the mouse intestinal tract and comparative analysis with the genome of the closely related altered Schaedler flora strain ASF502.</title>
        <authorList>
            <person name="Miyake S."/>
            <person name="Soh M."/>
            <person name="Seedorf H."/>
        </authorList>
    </citation>
    <scope>NUCLEOTIDE SEQUENCE [LARGE SCALE GENOMIC DNA]</scope>
    <source>
        <strain evidence="1">DSM 106076</strain>
    </source>
</reference>
<dbReference type="Proteomes" id="UP000274920">
    <property type="component" value="Unassembled WGS sequence"/>
</dbReference>
<gene>
    <name evidence="1" type="ORF">EBB54_10105</name>
</gene>
<dbReference type="AlphaFoldDB" id="A0A426DFM6"/>
<comment type="caution">
    <text evidence="1">The sequence shown here is derived from an EMBL/GenBank/DDBJ whole genome shotgun (WGS) entry which is preliminary data.</text>
</comment>
<dbReference type="EMBL" id="RHJS01000002">
    <property type="protein sequence ID" value="RRK31677.1"/>
    <property type="molecule type" value="Genomic_DNA"/>
</dbReference>
<evidence type="ECO:0000313" key="2">
    <source>
        <dbReference type="Proteomes" id="UP000274920"/>
    </source>
</evidence>
<organism evidence="1 2">
    <name type="scientific">Schaedlerella arabinosiphila</name>
    <dbReference type="NCBI Taxonomy" id="2044587"/>
    <lineage>
        <taxon>Bacteria</taxon>
        <taxon>Bacillati</taxon>
        <taxon>Bacillota</taxon>
        <taxon>Clostridia</taxon>
        <taxon>Lachnospirales</taxon>
        <taxon>Lachnospiraceae</taxon>
        <taxon>Schaedlerella</taxon>
    </lineage>
</organism>
<accession>A0A426DFM6</accession>
<sequence>MAKIDWIIHCCANGVVCDKCNKIETGFLENTCNAHTHGMEKYHHMDFQMVLFLPPEEIGRILNTLGLRVQAGERFHDGDLVSGIYEDCNIRLNEYEETGRTVLRVIIPDKYNVFPEDARCMPVYRLQLLTTEGLCREGGGSL</sequence>
<keyword evidence="2" id="KW-1185">Reference proteome</keyword>
<protein>
    <submittedName>
        <fullName evidence="1">DUF4262 domain-containing protein</fullName>
    </submittedName>
</protein>
<name>A0A426DFM6_9FIRM</name>
<evidence type="ECO:0000313" key="1">
    <source>
        <dbReference type="EMBL" id="RRK31677.1"/>
    </source>
</evidence>
<proteinExistence type="predicted"/>
<dbReference type="RefSeq" id="WP_125127306.1">
    <property type="nucleotide sequence ID" value="NZ_RHJS01000002.1"/>
</dbReference>